<comment type="similarity">
    <text evidence="2">Belongs to the CpsC/CapA family.</text>
</comment>
<gene>
    <name evidence="9" type="ORF">DWY25_00055</name>
</gene>
<feature type="transmembrane region" description="Helical" evidence="7">
    <location>
        <begin position="21"/>
        <end position="44"/>
    </location>
</feature>
<name>A0A412G616_9FIRM</name>
<evidence type="ECO:0000256" key="4">
    <source>
        <dbReference type="ARBA" id="ARBA00022692"/>
    </source>
</evidence>
<evidence type="ECO:0000256" key="7">
    <source>
        <dbReference type="SAM" id="Phobius"/>
    </source>
</evidence>
<keyword evidence="10" id="KW-1185">Reference proteome</keyword>
<comment type="caution">
    <text evidence="9">The sequence shown here is derived from an EMBL/GenBank/DDBJ whole genome shotgun (WGS) entry which is preliminary data.</text>
</comment>
<sequence length="237" mass="26716">MNEKEEIEIDLSRVIDIIKKHFNLFVIIILIASIIAALITMFLIPKKYTAEAKLIIVQKSNPDSQQISYNDIQTSQKLVNTYSEILKSEAVSDEVIKNLELDVKNIDHSSYLKMVNISSIKDTEVIKISVETQEPKLSAEIANEIVLVFQKKIATIMNIENVTVLNSAKVPEQKSSPSNFKNILIGFLLGCIIDGCFVIYFLLNDRNIRTEEELKKIFNYPIIGLIPDMSHGTGGTE</sequence>
<evidence type="ECO:0000313" key="10">
    <source>
        <dbReference type="Proteomes" id="UP000284178"/>
    </source>
</evidence>
<reference evidence="9 10" key="1">
    <citation type="submission" date="2018-08" db="EMBL/GenBank/DDBJ databases">
        <title>A genome reference for cultivated species of the human gut microbiota.</title>
        <authorList>
            <person name="Zou Y."/>
            <person name="Xue W."/>
            <person name="Luo G."/>
        </authorList>
    </citation>
    <scope>NUCLEOTIDE SEQUENCE [LARGE SCALE GENOMIC DNA]</scope>
    <source>
        <strain evidence="9 10">AF24-29</strain>
    </source>
</reference>
<keyword evidence="5 7" id="KW-1133">Transmembrane helix</keyword>
<dbReference type="GeneID" id="83013805"/>
<evidence type="ECO:0000256" key="2">
    <source>
        <dbReference type="ARBA" id="ARBA00006683"/>
    </source>
</evidence>
<proteinExistence type="inferred from homology"/>
<evidence type="ECO:0000256" key="3">
    <source>
        <dbReference type="ARBA" id="ARBA00022475"/>
    </source>
</evidence>
<keyword evidence="6 7" id="KW-0472">Membrane</keyword>
<keyword evidence="3" id="KW-1003">Cell membrane</keyword>
<evidence type="ECO:0000256" key="1">
    <source>
        <dbReference type="ARBA" id="ARBA00004651"/>
    </source>
</evidence>
<accession>A0A412G616</accession>
<dbReference type="GO" id="GO:0004713">
    <property type="term" value="F:protein tyrosine kinase activity"/>
    <property type="evidence" value="ECO:0007669"/>
    <property type="project" value="TreeGrafter"/>
</dbReference>
<evidence type="ECO:0000256" key="5">
    <source>
        <dbReference type="ARBA" id="ARBA00022989"/>
    </source>
</evidence>
<dbReference type="Pfam" id="PF02706">
    <property type="entry name" value="Wzz"/>
    <property type="match status" value="1"/>
</dbReference>
<dbReference type="InterPro" id="IPR050445">
    <property type="entry name" value="Bact_polysacc_biosynth/exp"/>
</dbReference>
<dbReference type="PANTHER" id="PTHR32309">
    <property type="entry name" value="TYROSINE-PROTEIN KINASE"/>
    <property type="match status" value="1"/>
</dbReference>
<keyword evidence="4 7" id="KW-0812">Transmembrane</keyword>
<dbReference type="AlphaFoldDB" id="A0A412G616"/>
<protein>
    <recommendedName>
        <fullName evidence="8">Polysaccharide chain length determinant N-terminal domain-containing protein</fullName>
    </recommendedName>
</protein>
<dbReference type="RefSeq" id="WP_117892152.1">
    <property type="nucleotide sequence ID" value="NZ_CABJCV010000001.1"/>
</dbReference>
<dbReference type="Proteomes" id="UP000284178">
    <property type="component" value="Unassembled WGS sequence"/>
</dbReference>
<dbReference type="GO" id="GO:0005886">
    <property type="term" value="C:plasma membrane"/>
    <property type="evidence" value="ECO:0007669"/>
    <property type="project" value="UniProtKB-SubCell"/>
</dbReference>
<organism evidence="9 10">
    <name type="scientific">Holdemania filiformis</name>
    <dbReference type="NCBI Taxonomy" id="61171"/>
    <lineage>
        <taxon>Bacteria</taxon>
        <taxon>Bacillati</taxon>
        <taxon>Bacillota</taxon>
        <taxon>Erysipelotrichia</taxon>
        <taxon>Erysipelotrichales</taxon>
        <taxon>Erysipelotrichaceae</taxon>
        <taxon>Holdemania</taxon>
    </lineage>
</organism>
<evidence type="ECO:0000256" key="6">
    <source>
        <dbReference type="ARBA" id="ARBA00023136"/>
    </source>
</evidence>
<evidence type="ECO:0000313" key="9">
    <source>
        <dbReference type="EMBL" id="RGR76718.1"/>
    </source>
</evidence>
<dbReference type="EMBL" id="QRUP01000001">
    <property type="protein sequence ID" value="RGR76718.1"/>
    <property type="molecule type" value="Genomic_DNA"/>
</dbReference>
<feature type="transmembrane region" description="Helical" evidence="7">
    <location>
        <begin position="183"/>
        <end position="203"/>
    </location>
</feature>
<feature type="domain" description="Polysaccharide chain length determinant N-terminal" evidence="8">
    <location>
        <begin position="8"/>
        <end position="99"/>
    </location>
</feature>
<dbReference type="PANTHER" id="PTHR32309:SF13">
    <property type="entry name" value="FERRIC ENTEROBACTIN TRANSPORT PROTEIN FEPE"/>
    <property type="match status" value="1"/>
</dbReference>
<evidence type="ECO:0000259" key="8">
    <source>
        <dbReference type="Pfam" id="PF02706"/>
    </source>
</evidence>
<comment type="subcellular location">
    <subcellularLocation>
        <location evidence="1">Cell membrane</location>
        <topology evidence="1">Multi-pass membrane protein</topology>
    </subcellularLocation>
</comment>
<dbReference type="InterPro" id="IPR003856">
    <property type="entry name" value="LPS_length_determ_N"/>
</dbReference>